<protein>
    <submittedName>
        <fullName evidence="2">Uncharacterized protein</fullName>
    </submittedName>
</protein>
<evidence type="ECO:0000256" key="1">
    <source>
        <dbReference type="SAM" id="MobiDB-lite"/>
    </source>
</evidence>
<name>A0AAN8NTN0_POLSC</name>
<sequence length="145" mass="16795">MTEHDMTQGTHKIGYRFLALGFAGIAPRGQAGEVNMNQRVRHIPRQTFLHYLFLWQKRNVILNQRLKGFKRQKCKIIPTKETNKSPLITILTGNQLNNICVQIPKNNFKKITTDNEEQSSPKKKENRTNPKAYSSNLTYQKKRAG</sequence>
<evidence type="ECO:0000313" key="2">
    <source>
        <dbReference type="EMBL" id="KAK6621071.1"/>
    </source>
</evidence>
<organism evidence="2 3">
    <name type="scientific">Polyplax serrata</name>
    <name type="common">Common mouse louse</name>
    <dbReference type="NCBI Taxonomy" id="468196"/>
    <lineage>
        <taxon>Eukaryota</taxon>
        <taxon>Metazoa</taxon>
        <taxon>Ecdysozoa</taxon>
        <taxon>Arthropoda</taxon>
        <taxon>Hexapoda</taxon>
        <taxon>Insecta</taxon>
        <taxon>Pterygota</taxon>
        <taxon>Neoptera</taxon>
        <taxon>Paraneoptera</taxon>
        <taxon>Psocodea</taxon>
        <taxon>Troctomorpha</taxon>
        <taxon>Phthiraptera</taxon>
        <taxon>Anoplura</taxon>
        <taxon>Polyplacidae</taxon>
        <taxon>Polyplax</taxon>
    </lineage>
</organism>
<gene>
    <name evidence="2" type="ORF">RUM43_011376</name>
</gene>
<feature type="compositionally biased region" description="Polar residues" evidence="1">
    <location>
        <begin position="129"/>
        <end position="139"/>
    </location>
</feature>
<evidence type="ECO:0000313" key="3">
    <source>
        <dbReference type="Proteomes" id="UP001372834"/>
    </source>
</evidence>
<dbReference type="EMBL" id="JAWJWE010000039">
    <property type="protein sequence ID" value="KAK6621071.1"/>
    <property type="molecule type" value="Genomic_DNA"/>
</dbReference>
<comment type="caution">
    <text evidence="2">The sequence shown here is derived from an EMBL/GenBank/DDBJ whole genome shotgun (WGS) entry which is preliminary data.</text>
</comment>
<reference evidence="2 3" key="1">
    <citation type="submission" date="2023-10" db="EMBL/GenBank/DDBJ databases">
        <title>Genomes of two closely related lineages of the louse Polyplax serrata with different host specificities.</title>
        <authorList>
            <person name="Martinu J."/>
            <person name="Tarabai H."/>
            <person name="Stefka J."/>
            <person name="Hypsa V."/>
        </authorList>
    </citation>
    <scope>NUCLEOTIDE SEQUENCE [LARGE SCALE GENOMIC DNA]</scope>
    <source>
        <strain evidence="2">HR10_N</strain>
    </source>
</reference>
<proteinExistence type="predicted"/>
<feature type="compositionally biased region" description="Basic and acidic residues" evidence="1">
    <location>
        <begin position="119"/>
        <end position="128"/>
    </location>
</feature>
<dbReference type="AlphaFoldDB" id="A0AAN8NTN0"/>
<dbReference type="Proteomes" id="UP001372834">
    <property type="component" value="Unassembled WGS sequence"/>
</dbReference>
<feature type="region of interest" description="Disordered" evidence="1">
    <location>
        <begin position="110"/>
        <end position="145"/>
    </location>
</feature>
<accession>A0AAN8NTN0</accession>